<reference evidence="2 3" key="1">
    <citation type="submission" date="2018-03" db="EMBL/GenBank/DDBJ databases">
        <title>Comparative analysis of microorganisms from saline springs in Andes Mountain Range, Colombia.</title>
        <authorList>
            <person name="Rubin E."/>
        </authorList>
    </citation>
    <scope>NUCLEOTIDE SEQUENCE [LARGE SCALE GENOMIC DNA]</scope>
    <source>
        <strain evidence="2 3">USBA 854</strain>
    </source>
</reference>
<gene>
    <name evidence="2" type="ORF">BCL64_10477</name>
</gene>
<name>A0A2T0VPA0_9GAMM</name>
<keyword evidence="3" id="KW-1185">Reference proteome</keyword>
<sequence length="274" mass="30232">MKRTDVPVMPAMLVTAARRLSCRLGLARSLVIYWRPGRQRALKRLYADFVGPGDLAFDVGAHLGDRTAAFQGLGARVVALEPQPALFLWLNRLVGRRRDVTLLPTAAGAAPGEAELAVSEATPTVSTLAHEWRREIGERNPGFRKVRWEGRQRVPVTTLDRLIAEHGLPRFCKIDVEGFEAEVLAGLTQPLEGISVEFVAGALDVADRCVVRLDGLGDYRFNAIAGEGRRFAWTTWRTAEATREWLAEGADGLASGDLYARHTDDRHDTERNGP</sequence>
<dbReference type="InterPro" id="IPR052514">
    <property type="entry name" value="SAM-dependent_MTase"/>
</dbReference>
<dbReference type="Pfam" id="PF05050">
    <property type="entry name" value="Methyltransf_21"/>
    <property type="match status" value="1"/>
</dbReference>
<dbReference type="InterPro" id="IPR006342">
    <property type="entry name" value="FkbM_mtfrase"/>
</dbReference>
<keyword evidence="2" id="KW-0489">Methyltransferase</keyword>
<accession>A0A2T0VPA0</accession>
<dbReference type="GO" id="GO:0032259">
    <property type="term" value="P:methylation"/>
    <property type="evidence" value="ECO:0007669"/>
    <property type="project" value="UniProtKB-KW"/>
</dbReference>
<feature type="domain" description="Methyltransferase FkbM" evidence="1">
    <location>
        <begin position="58"/>
        <end position="191"/>
    </location>
</feature>
<dbReference type="EMBL" id="PVTM01000004">
    <property type="protein sequence ID" value="PRY72258.1"/>
    <property type="molecule type" value="Genomic_DNA"/>
</dbReference>
<dbReference type="GO" id="GO:0008168">
    <property type="term" value="F:methyltransferase activity"/>
    <property type="evidence" value="ECO:0007669"/>
    <property type="project" value="UniProtKB-KW"/>
</dbReference>
<proteinExistence type="predicted"/>
<evidence type="ECO:0000313" key="2">
    <source>
        <dbReference type="EMBL" id="PRY72258.1"/>
    </source>
</evidence>
<dbReference type="InterPro" id="IPR029063">
    <property type="entry name" value="SAM-dependent_MTases_sf"/>
</dbReference>
<evidence type="ECO:0000259" key="1">
    <source>
        <dbReference type="Pfam" id="PF05050"/>
    </source>
</evidence>
<dbReference type="NCBIfam" id="TIGR01444">
    <property type="entry name" value="fkbM_fam"/>
    <property type="match status" value="1"/>
</dbReference>
<keyword evidence="2" id="KW-0808">Transferase</keyword>
<dbReference type="Gene3D" id="3.40.50.150">
    <property type="entry name" value="Vaccinia Virus protein VP39"/>
    <property type="match status" value="1"/>
</dbReference>
<comment type="caution">
    <text evidence="2">The sequence shown here is derived from an EMBL/GenBank/DDBJ whole genome shotgun (WGS) entry which is preliminary data.</text>
</comment>
<dbReference type="Proteomes" id="UP000239896">
    <property type="component" value="Unassembled WGS sequence"/>
</dbReference>
<dbReference type="AlphaFoldDB" id="A0A2T0VPA0"/>
<dbReference type="PANTHER" id="PTHR34203">
    <property type="entry name" value="METHYLTRANSFERASE, FKBM FAMILY PROTEIN"/>
    <property type="match status" value="1"/>
</dbReference>
<dbReference type="PANTHER" id="PTHR34203:SF15">
    <property type="entry name" value="SLL1173 PROTEIN"/>
    <property type="match status" value="1"/>
</dbReference>
<dbReference type="SUPFAM" id="SSF53335">
    <property type="entry name" value="S-adenosyl-L-methionine-dependent methyltransferases"/>
    <property type="match status" value="1"/>
</dbReference>
<evidence type="ECO:0000313" key="3">
    <source>
        <dbReference type="Proteomes" id="UP000239896"/>
    </source>
</evidence>
<dbReference type="RefSeq" id="WP_308700956.1">
    <property type="nucleotide sequence ID" value="NZ_PVTM01000004.1"/>
</dbReference>
<protein>
    <submittedName>
        <fullName evidence="2">FkbM family methyltransferase</fullName>
    </submittedName>
</protein>
<organism evidence="2 3">
    <name type="scientific">Halomonas ventosae</name>
    <dbReference type="NCBI Taxonomy" id="229007"/>
    <lineage>
        <taxon>Bacteria</taxon>
        <taxon>Pseudomonadati</taxon>
        <taxon>Pseudomonadota</taxon>
        <taxon>Gammaproteobacteria</taxon>
        <taxon>Oceanospirillales</taxon>
        <taxon>Halomonadaceae</taxon>
        <taxon>Halomonas</taxon>
    </lineage>
</organism>